<name>A0A098GJ00_LEGMI</name>
<accession>A0A098GJ00</accession>
<dbReference type="AlphaFoldDB" id="A0A098GJ00"/>
<evidence type="ECO:0000313" key="1">
    <source>
        <dbReference type="EMBL" id="CEG61471.1"/>
    </source>
</evidence>
<dbReference type="EMBL" id="FMVN01000007">
    <property type="protein sequence ID" value="SCY41943.1"/>
    <property type="molecule type" value="Genomic_DNA"/>
</dbReference>
<dbReference type="Proteomes" id="UP000032414">
    <property type="component" value="Chromosome I"/>
</dbReference>
<gene>
    <name evidence="1" type="ORF">LMI_2196</name>
    <name evidence="2" type="ORF">SAMN02982997_01680</name>
</gene>
<organism evidence="1 3">
    <name type="scientific">Legionella micdadei</name>
    <name type="common">Tatlockia micdadei</name>
    <dbReference type="NCBI Taxonomy" id="451"/>
    <lineage>
        <taxon>Bacteria</taxon>
        <taxon>Pseudomonadati</taxon>
        <taxon>Pseudomonadota</taxon>
        <taxon>Gammaproteobacteria</taxon>
        <taxon>Legionellales</taxon>
        <taxon>Legionellaceae</taxon>
        <taxon>Legionella</taxon>
    </lineage>
</organism>
<reference evidence="2 4" key="3">
    <citation type="submission" date="2016-10" db="EMBL/GenBank/DDBJ databases">
        <authorList>
            <person name="Varghese N."/>
            <person name="Submissions S."/>
        </authorList>
    </citation>
    <scope>NUCLEOTIDE SEQUENCE [LARGE SCALE GENOMIC DNA]</scope>
    <source>
        <strain evidence="2 4">ATCC 33218</strain>
    </source>
</reference>
<evidence type="ECO:0000313" key="2">
    <source>
        <dbReference type="EMBL" id="SCY41943.1"/>
    </source>
</evidence>
<protein>
    <submittedName>
        <fullName evidence="1">Uncharacterized protein</fullName>
    </submittedName>
</protein>
<evidence type="ECO:0000313" key="3">
    <source>
        <dbReference type="Proteomes" id="UP000032414"/>
    </source>
</evidence>
<keyword evidence="4" id="KW-1185">Reference proteome</keyword>
<sequence length="65" mass="7773">MQRQEPSQLEIEHLLFELDCCVNDLSRQRLQINSHDIQRAELSLHKLEILISFVKLFDNKRLLVD</sequence>
<dbReference type="OrthoDB" id="5639642at2"/>
<dbReference type="PATRIC" id="fig|451.8.peg.1296"/>
<proteinExistence type="predicted"/>
<dbReference type="Proteomes" id="UP000182998">
    <property type="component" value="Unassembled WGS sequence"/>
</dbReference>
<reference evidence="1" key="1">
    <citation type="submission" date="2014-09" db="EMBL/GenBank/DDBJ databases">
        <authorList>
            <person name="GOMEZ-VALERO Laura"/>
        </authorList>
    </citation>
    <scope>NUCLEOTIDE SEQUENCE</scope>
    <source>
        <strain evidence="1">ATCC33218</strain>
    </source>
</reference>
<dbReference type="KEGG" id="tmc:LMI_2196"/>
<dbReference type="EMBL" id="LN614830">
    <property type="protein sequence ID" value="CEG61471.1"/>
    <property type="molecule type" value="Genomic_DNA"/>
</dbReference>
<dbReference type="RefSeq" id="WP_045099712.1">
    <property type="nucleotide sequence ID" value="NZ_CP020614.1"/>
</dbReference>
<evidence type="ECO:0000313" key="4">
    <source>
        <dbReference type="Proteomes" id="UP000182998"/>
    </source>
</evidence>
<dbReference type="HOGENOM" id="CLU_194505_0_0_6"/>
<reference evidence="3" key="2">
    <citation type="submission" date="2014-09" db="EMBL/GenBank/DDBJ databases">
        <authorList>
            <person name="Gomez-Valero L."/>
        </authorList>
    </citation>
    <scope>NUCLEOTIDE SEQUENCE [LARGE SCALE GENOMIC DNA]</scope>
    <source>
        <strain evidence="3">ATCC33218</strain>
    </source>
</reference>